<evidence type="ECO:0008006" key="3">
    <source>
        <dbReference type="Google" id="ProtNLM"/>
    </source>
</evidence>
<evidence type="ECO:0000313" key="2">
    <source>
        <dbReference type="Proteomes" id="UP000676917"/>
    </source>
</evidence>
<reference evidence="1" key="1">
    <citation type="submission" date="2021-03" db="EMBL/GenBank/DDBJ databases">
        <title>Antimicrobial resistance genes in bacteria isolated from Japanese honey, and their potential for conferring macrolide and lincosamide resistance in the American foulbrood pathogen Paenibacillus larvae.</title>
        <authorList>
            <person name="Okamoto M."/>
            <person name="Kumagai M."/>
            <person name="Kanamori H."/>
            <person name="Takamatsu D."/>
        </authorList>
    </citation>
    <scope>NUCLEOTIDE SEQUENCE</scope>
    <source>
        <strain evidence="1">J43TS3</strain>
    </source>
</reference>
<name>A0A919XB98_9BACI</name>
<dbReference type="Proteomes" id="UP000676917">
    <property type="component" value="Unassembled WGS sequence"/>
</dbReference>
<dbReference type="AlphaFoldDB" id="A0A919XB98"/>
<gene>
    <name evidence="1" type="ORF">J43TS3_20340</name>
</gene>
<organism evidence="1 2">
    <name type="scientific">Ornithinibacillus bavariensis</name>
    <dbReference type="NCBI Taxonomy" id="545502"/>
    <lineage>
        <taxon>Bacteria</taxon>
        <taxon>Bacillati</taxon>
        <taxon>Bacillota</taxon>
        <taxon>Bacilli</taxon>
        <taxon>Bacillales</taxon>
        <taxon>Bacillaceae</taxon>
        <taxon>Ornithinibacillus</taxon>
    </lineage>
</organism>
<sequence>MRNLLKKVSIIVMGISILSLFGCSDLNKQTANIIEEYLSEKYNESFEVKYLGERWGTKSNNTVTTYVKALDSNIMFTALMDKSENIVENYPEMLLMNKFASVFNKAIIAEGLDASSWIRIHLEQPIEITKDMTIEDYLQKSNADYIHVEIVMKNDKSITAEKLKTIVQQSYDVFNGPSISATYWIFNDDEYKEVNDKLKKVANIDPSSLESYEYHSMVFVELTENGFVDSDEDINKRLEGEMNE</sequence>
<protein>
    <recommendedName>
        <fullName evidence="3">Lipoprotein</fullName>
    </recommendedName>
</protein>
<proteinExistence type="predicted"/>
<evidence type="ECO:0000313" key="1">
    <source>
        <dbReference type="EMBL" id="GIO27423.1"/>
    </source>
</evidence>
<dbReference type="PROSITE" id="PS51257">
    <property type="entry name" value="PROKAR_LIPOPROTEIN"/>
    <property type="match status" value="1"/>
</dbReference>
<accession>A0A919XB98</accession>
<dbReference type="EMBL" id="BORP01000003">
    <property type="protein sequence ID" value="GIO27423.1"/>
    <property type="molecule type" value="Genomic_DNA"/>
</dbReference>
<comment type="caution">
    <text evidence="1">The sequence shown here is derived from an EMBL/GenBank/DDBJ whole genome shotgun (WGS) entry which is preliminary data.</text>
</comment>
<keyword evidence="2" id="KW-1185">Reference proteome</keyword>